<protein>
    <submittedName>
        <fullName evidence="2">Uncharacterized protein</fullName>
    </submittedName>
</protein>
<feature type="compositionally biased region" description="Basic and acidic residues" evidence="1">
    <location>
        <begin position="191"/>
        <end position="203"/>
    </location>
</feature>
<evidence type="ECO:0000256" key="1">
    <source>
        <dbReference type="SAM" id="MobiDB-lite"/>
    </source>
</evidence>
<proteinExistence type="predicted"/>
<accession>A0AB39PMS9</accession>
<dbReference type="AlphaFoldDB" id="A0AB39PMS9"/>
<sequence length="285" mass="32310">MEHLIASWIVQVWQNRKLGEYAPAWGPGEDHSPNSLFAAAMLQGGFSLQIPEPELYYKVLRKHHVKIHPRRGVKILGLWYHAEGLDEPRYRLPSDRGGKHAGKWVIRSDRRDRRQVFFQDPVVHDTWHVLRWNGLPPEGEIPAFSDTTAANLLAYVKEHKLGPRSDKDLLPVLLEILNSVTPVSQWPTQPQKRERAARSRESSRAQAAAADRGGHRAAQPAPWSEQSRTVAKAVDATRRQRGETAQLGEPVAPPLLVDSLRHRRLFLLPDRPDEDGDDTLSEEHG</sequence>
<dbReference type="EMBL" id="CP163439">
    <property type="protein sequence ID" value="XDQ31902.1"/>
    <property type="molecule type" value="Genomic_DNA"/>
</dbReference>
<feature type="compositionally biased region" description="Low complexity" evidence="1">
    <location>
        <begin position="204"/>
        <end position="219"/>
    </location>
</feature>
<reference evidence="2" key="1">
    <citation type="submission" date="2024-07" db="EMBL/GenBank/DDBJ databases">
        <authorList>
            <person name="Yu S.T."/>
        </authorList>
    </citation>
    <scope>NUCLEOTIDE SEQUENCE</scope>
    <source>
        <strain evidence="2">R28</strain>
    </source>
</reference>
<evidence type="ECO:0000313" key="2">
    <source>
        <dbReference type="EMBL" id="XDQ31902.1"/>
    </source>
</evidence>
<organism evidence="2">
    <name type="scientific">Streptomyces sp. R28</name>
    <dbReference type="NCBI Taxonomy" id="3238628"/>
    <lineage>
        <taxon>Bacteria</taxon>
        <taxon>Bacillati</taxon>
        <taxon>Actinomycetota</taxon>
        <taxon>Actinomycetes</taxon>
        <taxon>Kitasatosporales</taxon>
        <taxon>Streptomycetaceae</taxon>
        <taxon>Streptomyces</taxon>
    </lineage>
</organism>
<feature type="region of interest" description="Disordered" evidence="1">
    <location>
        <begin position="184"/>
        <end position="254"/>
    </location>
</feature>
<gene>
    <name evidence="2" type="ORF">AB5J49_00110</name>
</gene>
<dbReference type="RefSeq" id="WP_369166394.1">
    <property type="nucleotide sequence ID" value="NZ_CP163439.1"/>
</dbReference>
<name>A0AB39PMS9_9ACTN</name>